<dbReference type="GO" id="GO:0008942">
    <property type="term" value="F:nitrite reductase [NAD(P)H] activity"/>
    <property type="evidence" value="ECO:0007669"/>
    <property type="project" value="InterPro"/>
</dbReference>
<dbReference type="EMBL" id="FAOZ01000013">
    <property type="protein sequence ID" value="CUU57615.1"/>
    <property type="molecule type" value="Genomic_DNA"/>
</dbReference>
<evidence type="ECO:0000256" key="5">
    <source>
        <dbReference type="ARBA" id="ARBA00023014"/>
    </source>
</evidence>
<reference evidence="9" key="1">
    <citation type="submission" date="2015-11" db="EMBL/GenBank/DDBJ databases">
        <authorList>
            <person name="Varghese N."/>
        </authorList>
    </citation>
    <scope>NUCLEOTIDE SEQUENCE [LARGE SCALE GENOMIC DNA]</scope>
    <source>
        <strain evidence="9">DSM 45899</strain>
    </source>
</reference>
<dbReference type="Proteomes" id="UP000198802">
    <property type="component" value="Unassembled WGS sequence"/>
</dbReference>
<gene>
    <name evidence="8" type="ORF">Ga0074812_113113</name>
</gene>
<evidence type="ECO:0000313" key="9">
    <source>
        <dbReference type="Proteomes" id="UP000198802"/>
    </source>
</evidence>
<evidence type="ECO:0000259" key="7">
    <source>
        <dbReference type="PROSITE" id="PS51296"/>
    </source>
</evidence>
<keyword evidence="2" id="KW-0479">Metal-binding</keyword>
<dbReference type="GO" id="GO:0016705">
    <property type="term" value="F:oxidoreductase activity, acting on paired donors, with incorporation or reduction of molecular oxygen"/>
    <property type="evidence" value="ECO:0007669"/>
    <property type="project" value="UniProtKB-ARBA"/>
</dbReference>
<dbReference type="InterPro" id="IPR017881">
    <property type="entry name" value="NirD"/>
</dbReference>
<dbReference type="CDD" id="cd03529">
    <property type="entry name" value="Rieske_NirD"/>
    <property type="match status" value="1"/>
</dbReference>
<dbReference type="AlphaFoldDB" id="A0A0S4QR51"/>
<dbReference type="GO" id="GO:0042128">
    <property type="term" value="P:nitrate assimilation"/>
    <property type="evidence" value="ECO:0007669"/>
    <property type="project" value="UniProtKB-KW"/>
</dbReference>
<dbReference type="GO" id="GO:0004497">
    <property type="term" value="F:monooxygenase activity"/>
    <property type="evidence" value="ECO:0007669"/>
    <property type="project" value="UniProtKB-ARBA"/>
</dbReference>
<evidence type="ECO:0000256" key="2">
    <source>
        <dbReference type="ARBA" id="ARBA00022723"/>
    </source>
</evidence>
<dbReference type="PROSITE" id="PS51300">
    <property type="entry name" value="NIRD"/>
    <property type="match status" value="1"/>
</dbReference>
<keyword evidence="6" id="KW-0534">Nitrate assimilation</keyword>
<accession>A0A0S4QR51</accession>
<organism evidence="8 9">
    <name type="scientific">Parafrankia irregularis</name>
    <dbReference type="NCBI Taxonomy" id="795642"/>
    <lineage>
        <taxon>Bacteria</taxon>
        <taxon>Bacillati</taxon>
        <taxon>Actinomycetota</taxon>
        <taxon>Actinomycetes</taxon>
        <taxon>Frankiales</taxon>
        <taxon>Frankiaceae</taxon>
        <taxon>Parafrankia</taxon>
    </lineage>
</organism>
<name>A0A0S4QR51_9ACTN</name>
<evidence type="ECO:0000256" key="6">
    <source>
        <dbReference type="ARBA" id="ARBA00023063"/>
    </source>
</evidence>
<dbReference type="NCBIfam" id="TIGR02378">
    <property type="entry name" value="nirD_assim_sml"/>
    <property type="match status" value="1"/>
</dbReference>
<dbReference type="InterPro" id="IPR036922">
    <property type="entry name" value="Rieske_2Fe-2S_sf"/>
</dbReference>
<dbReference type="PANTHER" id="PTHR40562">
    <property type="match status" value="1"/>
</dbReference>
<evidence type="ECO:0000256" key="4">
    <source>
        <dbReference type="ARBA" id="ARBA00023004"/>
    </source>
</evidence>
<keyword evidence="3" id="KW-0560">Oxidoreductase</keyword>
<dbReference type="PROSITE" id="PS51296">
    <property type="entry name" value="RIESKE"/>
    <property type="match status" value="1"/>
</dbReference>
<dbReference type="GO" id="GO:0051537">
    <property type="term" value="F:2 iron, 2 sulfur cluster binding"/>
    <property type="evidence" value="ECO:0007669"/>
    <property type="project" value="UniProtKB-KW"/>
</dbReference>
<dbReference type="InterPro" id="IPR012748">
    <property type="entry name" value="Rieske-like_NirD"/>
</dbReference>
<keyword evidence="5" id="KW-0411">Iron-sulfur</keyword>
<sequence>MTWATVCRYDDLLPERGVAALVGDVQVALFRCHDGQLFALGNRDPFTGTCVLARGIVGSRAGRRTVASPLHKQVFDLRTGECLDAEGVTVPVYEVRSREGMVEVKAT</sequence>
<dbReference type="Pfam" id="PF13806">
    <property type="entry name" value="Rieske_2"/>
    <property type="match status" value="1"/>
</dbReference>
<evidence type="ECO:0000256" key="3">
    <source>
        <dbReference type="ARBA" id="ARBA00023002"/>
    </source>
</evidence>
<dbReference type="GO" id="GO:0046872">
    <property type="term" value="F:metal ion binding"/>
    <property type="evidence" value="ECO:0007669"/>
    <property type="project" value="UniProtKB-KW"/>
</dbReference>
<proteinExistence type="predicted"/>
<keyword evidence="1" id="KW-0001">2Fe-2S</keyword>
<keyword evidence="9" id="KW-1185">Reference proteome</keyword>
<dbReference type="Gene3D" id="2.102.10.10">
    <property type="entry name" value="Rieske [2Fe-2S] iron-sulphur domain"/>
    <property type="match status" value="1"/>
</dbReference>
<feature type="domain" description="Rieske" evidence="7">
    <location>
        <begin position="4"/>
        <end position="104"/>
    </location>
</feature>
<dbReference type="RefSeq" id="WP_091279348.1">
    <property type="nucleotide sequence ID" value="NZ_FAOZ01000013.1"/>
</dbReference>
<evidence type="ECO:0000313" key="8">
    <source>
        <dbReference type="EMBL" id="CUU57615.1"/>
    </source>
</evidence>
<evidence type="ECO:0000256" key="1">
    <source>
        <dbReference type="ARBA" id="ARBA00022714"/>
    </source>
</evidence>
<keyword evidence="4" id="KW-0408">Iron</keyword>
<dbReference type="PANTHER" id="PTHR40562:SF1">
    <property type="entry name" value="NITRITE REDUCTASE (NADH) SMALL SUBUNIT"/>
    <property type="match status" value="1"/>
</dbReference>
<dbReference type="SUPFAM" id="SSF50022">
    <property type="entry name" value="ISP domain"/>
    <property type="match status" value="1"/>
</dbReference>
<protein>
    <submittedName>
        <fullName evidence="8">Nitrite reductase (NADH) small subunit</fullName>
    </submittedName>
</protein>
<dbReference type="InterPro" id="IPR017941">
    <property type="entry name" value="Rieske_2Fe-2S"/>
</dbReference>